<sequence>MTNLTREAVEQGVSQVQDYYLGTDLISAGCLGEITVDGESVRVEVSLGYPAGGYRETLTDELRGAIQQATGCRDVQVSVQTRIHAHAVQPGVKARDEIKNIIAVASGKGGVGKSTVTANLALALQADGARVGVLDADIYGPSQPRMLGVRGQPESKDGKHMQPMLGHGIQVMSAGFLVDEETPMIWRGPMVTQALEQLLTETAWEALDYLIVDMPPGTGDIQLTLAQKVPVSGGVIVTTPQDIALLDARKGLRMFEKVDVAVLGIVENMSTHICSNCGHEEHIFGSGGGAAMASQYGVHLLGSLPLDITIREQSDSGYPTVAADPEGRIATDYRHMARSVAAQLSLRERSTGSAFPNIVVGGSSE</sequence>
<gene>
    <name evidence="11" type="ordered locus">Hhal_1360</name>
</gene>
<organism evidence="11 12">
    <name type="scientific">Halorhodospira halophila (strain DSM 244 / SL1)</name>
    <name type="common">Ectothiorhodospira halophila (strain DSM 244 / SL1)</name>
    <dbReference type="NCBI Taxonomy" id="349124"/>
    <lineage>
        <taxon>Bacteria</taxon>
        <taxon>Pseudomonadati</taxon>
        <taxon>Pseudomonadota</taxon>
        <taxon>Gammaproteobacteria</taxon>
        <taxon>Chromatiales</taxon>
        <taxon>Ectothiorhodospiraceae</taxon>
        <taxon>Halorhodospira</taxon>
    </lineage>
</organism>
<dbReference type="InterPro" id="IPR000808">
    <property type="entry name" value="Mrp-like_CS"/>
</dbReference>
<evidence type="ECO:0000313" key="12">
    <source>
        <dbReference type="Proteomes" id="UP000000647"/>
    </source>
</evidence>
<evidence type="ECO:0000256" key="1">
    <source>
        <dbReference type="ARBA" id="ARBA00007352"/>
    </source>
</evidence>
<dbReference type="KEGG" id="hha:Hhal_1360"/>
<evidence type="ECO:0000313" key="11">
    <source>
        <dbReference type="EMBL" id="ABM62127.1"/>
    </source>
</evidence>
<dbReference type="Gene3D" id="3.30.300.130">
    <property type="entry name" value="Fe-S cluster assembly (FSCA)"/>
    <property type="match status" value="1"/>
</dbReference>
<evidence type="ECO:0000256" key="7">
    <source>
        <dbReference type="ARBA" id="ARBA00023014"/>
    </source>
</evidence>
<reference evidence="12" key="1">
    <citation type="submission" date="2006-12" db="EMBL/GenBank/DDBJ databases">
        <title>Complete sequence of Halorhodospira halophila SL1.</title>
        <authorList>
            <consortium name="US DOE Joint Genome Institute"/>
            <person name="Copeland A."/>
            <person name="Lucas S."/>
            <person name="Lapidus A."/>
            <person name="Barry K."/>
            <person name="Detter J.C."/>
            <person name="Glavina del Rio T."/>
            <person name="Hammon N."/>
            <person name="Israni S."/>
            <person name="Dalin E."/>
            <person name="Tice H."/>
            <person name="Pitluck S."/>
            <person name="Saunders E."/>
            <person name="Brettin T."/>
            <person name="Bruce D."/>
            <person name="Han C."/>
            <person name="Tapia R."/>
            <person name="Schmutz J."/>
            <person name="Larimer F."/>
            <person name="Land M."/>
            <person name="Hauser L."/>
            <person name="Kyrpides N."/>
            <person name="Mikhailova N."/>
            <person name="Hoff W."/>
            <person name="Richardson P."/>
        </authorList>
    </citation>
    <scope>NUCLEOTIDE SEQUENCE [LARGE SCALE GENOMIC DNA]</scope>
    <source>
        <strain evidence="12">DSM 244 / SL1</strain>
    </source>
</reference>
<dbReference type="GO" id="GO:0140663">
    <property type="term" value="F:ATP-dependent FeS chaperone activity"/>
    <property type="evidence" value="ECO:0007669"/>
    <property type="project" value="InterPro"/>
</dbReference>
<evidence type="ECO:0000256" key="4">
    <source>
        <dbReference type="ARBA" id="ARBA00022741"/>
    </source>
</evidence>
<dbReference type="CDD" id="cd02037">
    <property type="entry name" value="Mrp_NBP35"/>
    <property type="match status" value="1"/>
</dbReference>
<dbReference type="STRING" id="349124.Hhal_1360"/>
<dbReference type="Pfam" id="PF10609">
    <property type="entry name" value="ParA"/>
    <property type="match status" value="1"/>
</dbReference>
<dbReference type="HAMAP" id="MF_02040">
    <property type="entry name" value="Mrp_NBP35"/>
    <property type="match status" value="1"/>
</dbReference>
<name>A1WWR5_HALHL</name>
<evidence type="ECO:0000256" key="9">
    <source>
        <dbReference type="HAMAP-Rule" id="MF_02040"/>
    </source>
</evidence>
<dbReference type="RefSeq" id="WP_011814149.1">
    <property type="nucleotide sequence ID" value="NC_008789.1"/>
</dbReference>
<dbReference type="eggNOG" id="COG0489">
    <property type="taxonomic scope" value="Bacteria"/>
</dbReference>
<dbReference type="NCBIfam" id="NF008669">
    <property type="entry name" value="PRK11670.1"/>
    <property type="match status" value="1"/>
</dbReference>
<keyword evidence="4 9" id="KW-0547">Nucleotide-binding</keyword>
<keyword evidence="12" id="KW-1185">Reference proteome</keyword>
<keyword evidence="6 9" id="KW-0408">Iron</keyword>
<evidence type="ECO:0000256" key="8">
    <source>
        <dbReference type="ARBA" id="ARBA00024036"/>
    </source>
</evidence>
<dbReference type="InterPro" id="IPR034904">
    <property type="entry name" value="FSCA_dom_sf"/>
</dbReference>
<evidence type="ECO:0000256" key="2">
    <source>
        <dbReference type="ARBA" id="ARBA00008205"/>
    </source>
</evidence>
<evidence type="ECO:0000259" key="10">
    <source>
        <dbReference type="Pfam" id="PF01883"/>
    </source>
</evidence>
<evidence type="ECO:0000256" key="6">
    <source>
        <dbReference type="ARBA" id="ARBA00023004"/>
    </source>
</evidence>
<dbReference type="OrthoDB" id="9809679at2"/>
<dbReference type="EMBL" id="CP000544">
    <property type="protein sequence ID" value="ABM62127.1"/>
    <property type="molecule type" value="Genomic_DNA"/>
</dbReference>
<dbReference type="SUPFAM" id="SSF52540">
    <property type="entry name" value="P-loop containing nucleoside triphosphate hydrolases"/>
    <property type="match status" value="1"/>
</dbReference>
<feature type="domain" description="MIP18 family-like" evidence="10">
    <location>
        <begin position="6"/>
        <end position="79"/>
    </location>
</feature>
<dbReference type="InterPro" id="IPR027417">
    <property type="entry name" value="P-loop_NTPase"/>
</dbReference>
<keyword evidence="3 9" id="KW-0479">Metal-binding</keyword>
<feature type="binding site" evidence="9">
    <location>
        <begin position="107"/>
        <end position="114"/>
    </location>
    <ligand>
        <name>ATP</name>
        <dbReference type="ChEBI" id="CHEBI:30616"/>
    </ligand>
</feature>
<dbReference type="GO" id="GO:0016226">
    <property type="term" value="P:iron-sulfur cluster assembly"/>
    <property type="evidence" value="ECO:0007669"/>
    <property type="project" value="InterPro"/>
</dbReference>
<dbReference type="PANTHER" id="PTHR42961">
    <property type="entry name" value="IRON-SULFUR PROTEIN NUBPL"/>
    <property type="match status" value="1"/>
</dbReference>
<dbReference type="GO" id="GO:0005829">
    <property type="term" value="C:cytosol"/>
    <property type="evidence" value="ECO:0007669"/>
    <property type="project" value="TreeGrafter"/>
</dbReference>
<dbReference type="GO" id="GO:0046872">
    <property type="term" value="F:metal ion binding"/>
    <property type="evidence" value="ECO:0007669"/>
    <property type="project" value="UniProtKB-KW"/>
</dbReference>
<dbReference type="InterPro" id="IPR002744">
    <property type="entry name" value="MIP18-like"/>
</dbReference>
<dbReference type="InterPro" id="IPR044304">
    <property type="entry name" value="NUBPL-like"/>
</dbReference>
<dbReference type="Gene3D" id="3.40.50.300">
    <property type="entry name" value="P-loop containing nucleotide triphosphate hydrolases"/>
    <property type="match status" value="1"/>
</dbReference>
<dbReference type="GO" id="GO:0051539">
    <property type="term" value="F:4 iron, 4 sulfur cluster binding"/>
    <property type="evidence" value="ECO:0007669"/>
    <property type="project" value="TreeGrafter"/>
</dbReference>
<evidence type="ECO:0000256" key="5">
    <source>
        <dbReference type="ARBA" id="ARBA00022840"/>
    </source>
</evidence>
<dbReference type="Pfam" id="PF01883">
    <property type="entry name" value="FeS_assembly_P"/>
    <property type="match status" value="1"/>
</dbReference>
<comment type="subunit">
    <text evidence="9">Homodimer.</text>
</comment>
<comment type="similarity">
    <text evidence="8 9">Belongs to the Mrp/NBP35 ATP-binding proteins family.</text>
</comment>
<dbReference type="InterPro" id="IPR033756">
    <property type="entry name" value="YlxH/NBP35"/>
</dbReference>
<protein>
    <recommendedName>
        <fullName evidence="9">Iron-sulfur cluster carrier protein</fullName>
    </recommendedName>
</protein>
<dbReference type="SUPFAM" id="SSF117916">
    <property type="entry name" value="Fe-S cluster assembly (FSCA) domain-like"/>
    <property type="match status" value="1"/>
</dbReference>
<dbReference type="InterPro" id="IPR019591">
    <property type="entry name" value="Mrp/NBP35_ATP-bd"/>
</dbReference>
<proteinExistence type="inferred from homology"/>
<keyword evidence="9" id="KW-0378">Hydrolase</keyword>
<dbReference type="Proteomes" id="UP000000647">
    <property type="component" value="Chromosome"/>
</dbReference>
<keyword evidence="7 9" id="KW-0411">Iron-sulfur</keyword>
<dbReference type="PANTHER" id="PTHR42961:SF2">
    <property type="entry name" value="IRON-SULFUR PROTEIN NUBPL"/>
    <property type="match status" value="1"/>
</dbReference>
<dbReference type="HOGENOM" id="CLU_024839_0_0_6"/>
<dbReference type="PROSITE" id="PS01215">
    <property type="entry name" value="MRP"/>
    <property type="match status" value="1"/>
</dbReference>
<keyword evidence="5 9" id="KW-0067">ATP-binding</keyword>
<comment type="function">
    <text evidence="9">Binds and transfers iron-sulfur (Fe-S) clusters to target apoproteins. Can hydrolyze ATP.</text>
</comment>
<dbReference type="GO" id="GO:0016887">
    <property type="term" value="F:ATP hydrolysis activity"/>
    <property type="evidence" value="ECO:0007669"/>
    <property type="project" value="UniProtKB-UniRule"/>
</dbReference>
<comment type="similarity">
    <text evidence="2">In the C-terminal section; belongs to the Mrp/NBP35 ATP-binding proteins family.</text>
</comment>
<accession>A1WWR5</accession>
<evidence type="ECO:0000256" key="3">
    <source>
        <dbReference type="ARBA" id="ARBA00022723"/>
    </source>
</evidence>
<reference evidence="11 12" key="2">
    <citation type="journal article" date="2013" name="Stand. Genomic Sci.">
        <title>Complete genome sequence of Halorhodospira halophila SL1.</title>
        <authorList>
            <person name="Challacombe J.F."/>
            <person name="Majid S."/>
            <person name="Deole R."/>
            <person name="Brettin T.S."/>
            <person name="Bruce D."/>
            <person name="Delano S.F."/>
            <person name="Detter J.C."/>
            <person name="Gleasner C.D."/>
            <person name="Han C.S."/>
            <person name="Misra M."/>
            <person name="Reitenga K.G."/>
            <person name="Mikhailova N."/>
            <person name="Woyke T."/>
            <person name="Pitluck S."/>
            <person name="Nolan M."/>
            <person name="Land M.L."/>
            <person name="Saunders E."/>
            <person name="Tapia R."/>
            <person name="Lapidus A."/>
            <person name="Ivanova N."/>
            <person name="Hoff W.D."/>
        </authorList>
    </citation>
    <scope>NUCLEOTIDE SEQUENCE [LARGE SCALE GENOMIC DNA]</scope>
    <source>
        <strain evidence="12">DSM 244 / SL1</strain>
    </source>
</reference>
<dbReference type="GO" id="GO:0005524">
    <property type="term" value="F:ATP binding"/>
    <property type="evidence" value="ECO:0007669"/>
    <property type="project" value="UniProtKB-UniRule"/>
</dbReference>
<dbReference type="AlphaFoldDB" id="A1WWR5"/>
<comment type="similarity">
    <text evidence="1">In the N-terminal section; belongs to the MIP18 family.</text>
</comment>
<dbReference type="FunFam" id="3.40.50.300:FF:000418">
    <property type="entry name" value="Iron-sulfur cluster carrier protein"/>
    <property type="match status" value="1"/>
</dbReference>